<name>A0A8J4WM97_9TREM</name>
<feature type="region of interest" description="Disordered" evidence="1">
    <location>
        <begin position="1453"/>
        <end position="1473"/>
    </location>
</feature>
<evidence type="ECO:0000313" key="3">
    <source>
        <dbReference type="EMBL" id="KAF5406239.1"/>
    </source>
</evidence>
<feature type="compositionally biased region" description="Polar residues" evidence="1">
    <location>
        <begin position="1596"/>
        <end position="1617"/>
    </location>
</feature>
<feature type="compositionally biased region" description="Low complexity" evidence="1">
    <location>
        <begin position="1138"/>
        <end position="1157"/>
    </location>
</feature>
<organism evidence="3 4">
    <name type="scientific">Paragonimus heterotremus</name>
    <dbReference type="NCBI Taxonomy" id="100268"/>
    <lineage>
        <taxon>Eukaryota</taxon>
        <taxon>Metazoa</taxon>
        <taxon>Spiralia</taxon>
        <taxon>Lophotrochozoa</taxon>
        <taxon>Platyhelminthes</taxon>
        <taxon>Trematoda</taxon>
        <taxon>Digenea</taxon>
        <taxon>Plagiorchiida</taxon>
        <taxon>Troglotremata</taxon>
        <taxon>Troglotrematidae</taxon>
        <taxon>Paragonimus</taxon>
    </lineage>
</organism>
<feature type="compositionally biased region" description="Basic residues" evidence="1">
    <location>
        <begin position="1178"/>
        <end position="1189"/>
    </location>
</feature>
<feature type="compositionally biased region" description="Polar residues" evidence="1">
    <location>
        <begin position="1085"/>
        <end position="1103"/>
    </location>
</feature>
<reference evidence="3" key="1">
    <citation type="submission" date="2019-05" db="EMBL/GenBank/DDBJ databases">
        <title>Annotation for the trematode Paragonimus heterotremus.</title>
        <authorList>
            <person name="Choi Y.-J."/>
        </authorList>
    </citation>
    <scope>NUCLEOTIDE SEQUENCE</scope>
    <source>
        <strain evidence="3">LC</strain>
    </source>
</reference>
<dbReference type="SMART" id="SM00324">
    <property type="entry name" value="RhoGAP"/>
    <property type="match status" value="1"/>
</dbReference>
<comment type="caution">
    <text evidence="3">The sequence shown here is derived from an EMBL/GenBank/DDBJ whole genome shotgun (WGS) entry which is preliminary data.</text>
</comment>
<dbReference type="PANTHER" id="PTHR23179:SF3">
    <property type="entry name" value="RHO GTPASE-ACTIVATING PROTEIN 20"/>
    <property type="match status" value="1"/>
</dbReference>
<dbReference type="GO" id="GO:0007165">
    <property type="term" value="P:signal transduction"/>
    <property type="evidence" value="ECO:0007669"/>
    <property type="project" value="InterPro"/>
</dbReference>
<dbReference type="OrthoDB" id="27389at2759"/>
<proteinExistence type="predicted"/>
<protein>
    <recommendedName>
        <fullName evidence="2">Rho-GAP domain-containing protein</fullName>
    </recommendedName>
</protein>
<feature type="compositionally biased region" description="Basic and acidic residues" evidence="1">
    <location>
        <begin position="1260"/>
        <end position="1272"/>
    </location>
</feature>
<dbReference type="Pfam" id="PF00620">
    <property type="entry name" value="RhoGAP"/>
    <property type="match status" value="1"/>
</dbReference>
<evidence type="ECO:0000256" key="1">
    <source>
        <dbReference type="SAM" id="MobiDB-lite"/>
    </source>
</evidence>
<feature type="domain" description="Rho-GAP" evidence="2">
    <location>
        <begin position="871"/>
        <end position="1055"/>
    </location>
</feature>
<dbReference type="Gene3D" id="1.10.555.10">
    <property type="entry name" value="Rho GTPase activation protein"/>
    <property type="match status" value="1"/>
</dbReference>
<evidence type="ECO:0000313" key="4">
    <source>
        <dbReference type="Proteomes" id="UP000748531"/>
    </source>
</evidence>
<dbReference type="PANTHER" id="PTHR23179">
    <property type="entry name" value="T-CELL ACTIVATION RHO GTPASE ACTIVATING PROTEIN-RELATED"/>
    <property type="match status" value="1"/>
</dbReference>
<evidence type="ECO:0000259" key="2">
    <source>
        <dbReference type="PROSITE" id="PS50238"/>
    </source>
</evidence>
<dbReference type="InterPro" id="IPR008936">
    <property type="entry name" value="Rho_GTPase_activation_prot"/>
</dbReference>
<accession>A0A8J4WM97</accession>
<sequence length="1617" mass="180178">MQGHEEERDRFRRFRPLGTKFRSKSKVHYHRSLMNLTQTDEVMPEVMPDVKRVEPKDSGIGRRMPKFFRWGGVKKNVPDQNVKTTDVFEVGLISNALTEKGFIGNLGIGQYIAADDNAFLSCESTDDNLVQHQAGHSKSMVNLSSIAPWTTQFTSDPVQNYSPRRLSVGDSDKDSCSTSSTGDPCGTSPTSRAHLSVADTRGHGTKRNSSMPDVIKILFYSHLSFDEEIVGTDTLTNAGQSPESRKGLETVPCDMFLPAWFITGQTQLATDTTYSVYRTNDYMGDLRRSIHWLEHQLHKLKRNYSHRQRSPSAPRFAADLRARRQVADGALLSVPSYSPGMSRKMAEEMSMDEEATPTSTVLSNRVELKSMLRMFTDAARNVASIVNMTENQSPSVNVDKFNAWIFRTIPVSSSPMDFNSRLLLPDLAKPSIGGSHTVADVSKIIAEEVVQLYKIPQGSPDADNRLDLDSFTARSLMLTSSQLLIISDQTRSRNHTFATRFQSILSLQHVWCGRAVLDESDINLDPSTILSLRAFRSVAPVPGSANSWKDSEPHTPVGQDIPGVSATPRTDVFLIGCPPNENWLIRFADNTISDRWHDYLNDGITHNQRALEGRSLYLKIMNQVTNNQVVYKYHKVFLTTTVSELQEKALESMNINPKLRTKLFVRYNLSGNEQKEIPLIGYESPFLIAISLTYHVCDQSTTKSLRTPSPSRSLPNSPQKSNKTAEIFEFGRRSEDLGDEVQRTGTCLEDLLQNLPAKDPVIPRDQVKVEFILRSGNRTVRKGKKNRLSGGLKASELKKSASQLTTVRAQKNKNQLREKTKSTLFLPIGSTPPSPQSSQILRGARSTGCLNSSGEQWEIFGRVPEELWPDAVLPQSLVASLNTMFRSNLFVILYYTGAQVEGIFRRTAVVSQVELMRVKVDENSEPITSDICPPMVAAGVLKKFFGEIPGHLLGDNNWDKWIAVTQISSVDERVSQMEGLIKKLPKVNQTLLTILIHLLAHIRDHESTNRMSAWALGTVWGPNLIQRPDSLLTPEDAKLSCQVVVCLLETPFITRLLFDTATQLHRELTRHYHTVWETIHAGDSSDGQMSSALQPSLGQQSVGEGNGSHEEHSRASSVQSDFSSTDDKNARRQTILHSQSSLQSTTTSSSAESQSASPQLTGSSRIQQSSPYPSDRRRGGHYLTRRKIIPHSEPTLPDLPVPPSMSDQACLETSGRTRPDERRLIKQSSLPNNSNINAVSSTTESAPPVPPRTHHSVGSDLRKSEIKRKTDIEVAQSSISPPVPPKAKPRTRGPLRATRTICEQEFDRLSEAVVSHLGAQQPQPDSLNRPTARPTRSSFSAVLPVTHRFDSSLRTQTHNDEPATGPITIWDTQTTTVRLSREKVRLLPATPPVTHRFRDRRHASTDRFSFPAVSNSNIVTALRSPSTTNINFQTLADLPKTETQSFCNLYRSIETDPSGSRGKPANGNLSDKTQLFNTEVRVRNQPGRQEQNKRVTVQGHADFQNWFHTGMYDQPESEPRGVLVNMPIATRRRVQSIDRFAVLRRGSKRPGLIESQTLDEATIFHIDDIAGITSETDHNADLDSTRGPPSVRRMSSHASTVSSESNTLISNSTEKIN</sequence>
<feature type="compositionally biased region" description="Low complexity" evidence="1">
    <location>
        <begin position="701"/>
        <end position="718"/>
    </location>
</feature>
<keyword evidence="4" id="KW-1185">Reference proteome</keyword>
<feature type="region of interest" description="Disordered" evidence="1">
    <location>
        <begin position="1083"/>
        <end position="1293"/>
    </location>
</feature>
<feature type="compositionally biased region" description="Basic and acidic residues" evidence="1">
    <location>
        <begin position="1575"/>
        <end position="1584"/>
    </location>
</feature>
<dbReference type="EMBL" id="LUCH01000060">
    <property type="protein sequence ID" value="KAF5406239.1"/>
    <property type="molecule type" value="Genomic_DNA"/>
</dbReference>
<dbReference type="GO" id="GO:0005096">
    <property type="term" value="F:GTPase activator activity"/>
    <property type="evidence" value="ECO:0007669"/>
    <property type="project" value="TreeGrafter"/>
</dbReference>
<feature type="region of interest" description="Disordered" evidence="1">
    <location>
        <begin position="701"/>
        <end position="724"/>
    </location>
</feature>
<feature type="region of interest" description="Disordered" evidence="1">
    <location>
        <begin position="1318"/>
        <end position="1337"/>
    </location>
</feature>
<dbReference type="Proteomes" id="UP000748531">
    <property type="component" value="Unassembled WGS sequence"/>
</dbReference>
<feature type="compositionally biased region" description="Polar residues" evidence="1">
    <location>
        <begin position="1226"/>
        <end position="1245"/>
    </location>
</feature>
<feature type="region of interest" description="Disordered" evidence="1">
    <location>
        <begin position="158"/>
        <end position="207"/>
    </location>
</feature>
<feature type="compositionally biased region" description="Basic and acidic residues" evidence="1">
    <location>
        <begin position="1215"/>
        <end position="1224"/>
    </location>
</feature>
<gene>
    <name evidence="3" type="ORF">PHET_00261</name>
</gene>
<feature type="region of interest" description="Disordered" evidence="1">
    <location>
        <begin position="1575"/>
        <end position="1617"/>
    </location>
</feature>
<dbReference type="CDD" id="cd00159">
    <property type="entry name" value="RhoGAP"/>
    <property type="match status" value="1"/>
</dbReference>
<dbReference type="PROSITE" id="PS50238">
    <property type="entry name" value="RHOGAP"/>
    <property type="match status" value="1"/>
</dbReference>
<dbReference type="InterPro" id="IPR000198">
    <property type="entry name" value="RhoGAP_dom"/>
</dbReference>
<feature type="compositionally biased region" description="Polar residues" evidence="1">
    <location>
        <begin position="1158"/>
        <end position="1172"/>
    </location>
</feature>
<dbReference type="SUPFAM" id="SSF48350">
    <property type="entry name" value="GTPase activation domain, GAP"/>
    <property type="match status" value="1"/>
</dbReference>